<dbReference type="GO" id="GO:0019288">
    <property type="term" value="P:isopentenyl diphosphate biosynthetic process, methylerythritol 4-phosphate pathway"/>
    <property type="evidence" value="ECO:0007669"/>
    <property type="project" value="UniProtKB-UniRule"/>
</dbReference>
<dbReference type="Pfam" id="PF01128">
    <property type="entry name" value="IspD"/>
    <property type="match status" value="1"/>
</dbReference>
<accession>A0A096CUA2</accession>
<dbReference type="NCBIfam" id="NF001183">
    <property type="entry name" value="PRK00155.1-3"/>
    <property type="match status" value="1"/>
</dbReference>
<dbReference type="UniPathway" id="UPA00056">
    <property type="reaction ID" value="UER00093"/>
</dbReference>
<dbReference type="Proteomes" id="UP000029622">
    <property type="component" value="Unassembled WGS sequence"/>
</dbReference>
<sequence>MSYLGKYISVIVPAAGMGKRMNSKINKQFIKIKDIPVLARTLMEFNKCDYIDEIIVVTRYDEIDFCQKEIIEKYKLDKVKKVIQGGKERQDSVYNGLKEVNKKSDIVLIHDGARPFVKRNIIEENIKFALEYGACVTGVPVKDTIKKVDLNGEIISTPNRKELWAIQTPQTFRYDLILKAYEKAKLDNFLGTDDSMLVERMGYKVKIVMGDYSNIKITTPEDLIIAETLVDK</sequence>
<comment type="pathway">
    <text evidence="2 7">Isoprenoid biosynthesis; isopentenyl diphosphate biosynthesis via DXP pathway; isopentenyl diphosphate from 1-deoxy-D-xylulose 5-phosphate: step 2/6.</text>
</comment>
<reference evidence="8 9" key="1">
    <citation type="submission" date="2013-12" db="EMBL/GenBank/DDBJ databases">
        <title>Draft genome sequence of Caloranaerobacter sp. H53214.</title>
        <authorList>
            <person name="Jiang L.J."/>
            <person name="Shao Z.Z."/>
            <person name="Long M.N."/>
        </authorList>
    </citation>
    <scope>NUCLEOTIDE SEQUENCE [LARGE SCALE GENOMIC DNA]</scope>
    <source>
        <strain evidence="8 9">H53214</strain>
    </source>
</reference>
<protein>
    <recommendedName>
        <fullName evidence="7">2-C-methyl-D-erythritol 4-phosphate cytidylyltransferase</fullName>
        <ecNumber evidence="7">2.7.7.60</ecNumber>
    </recommendedName>
    <alternativeName>
        <fullName evidence="7">4-diphosphocytidyl-2C-methyl-D-erythritol synthase</fullName>
    </alternativeName>
    <alternativeName>
        <fullName evidence="7">MEP cytidylyltransferase</fullName>
        <shortName evidence="7">MCT</shortName>
    </alternativeName>
</protein>
<evidence type="ECO:0000256" key="5">
    <source>
        <dbReference type="ARBA" id="ARBA00022695"/>
    </source>
</evidence>
<comment type="function">
    <text evidence="7">Catalyzes the formation of 4-diphosphocytidyl-2-C-methyl-D-erythritol from CTP and 2-C-methyl-D-erythritol 4-phosphate (MEP).</text>
</comment>
<evidence type="ECO:0000313" key="9">
    <source>
        <dbReference type="Proteomes" id="UP000029622"/>
    </source>
</evidence>
<dbReference type="FunFam" id="3.90.550.10:FF:000003">
    <property type="entry name" value="2-C-methyl-D-erythritol 4-phosphate cytidylyltransferase"/>
    <property type="match status" value="1"/>
</dbReference>
<dbReference type="CDD" id="cd02516">
    <property type="entry name" value="CDP-ME_synthetase"/>
    <property type="match status" value="1"/>
</dbReference>
<evidence type="ECO:0000256" key="6">
    <source>
        <dbReference type="ARBA" id="ARBA00023229"/>
    </source>
</evidence>
<comment type="caution">
    <text evidence="8">The sequence shown here is derived from an EMBL/GenBank/DDBJ whole genome shotgun (WGS) entry which is preliminary data.</text>
</comment>
<feature type="site" description="Positions MEP for the nucleophilic attack" evidence="7">
    <location>
        <position position="216"/>
    </location>
</feature>
<name>A0A096CUA2_9FIRM</name>
<comment type="catalytic activity">
    <reaction evidence="1 7">
        <text>2-C-methyl-D-erythritol 4-phosphate + CTP + H(+) = 4-CDP-2-C-methyl-D-erythritol + diphosphate</text>
        <dbReference type="Rhea" id="RHEA:13429"/>
        <dbReference type="ChEBI" id="CHEBI:15378"/>
        <dbReference type="ChEBI" id="CHEBI:33019"/>
        <dbReference type="ChEBI" id="CHEBI:37563"/>
        <dbReference type="ChEBI" id="CHEBI:57823"/>
        <dbReference type="ChEBI" id="CHEBI:58262"/>
        <dbReference type="EC" id="2.7.7.60"/>
    </reaction>
</comment>
<feature type="site" description="Positions MEP for the nucleophilic attack" evidence="7">
    <location>
        <position position="160"/>
    </location>
</feature>
<keyword evidence="4 7" id="KW-0808">Transferase</keyword>
<dbReference type="InterPro" id="IPR029044">
    <property type="entry name" value="Nucleotide-diphossugar_trans"/>
</dbReference>
<evidence type="ECO:0000256" key="7">
    <source>
        <dbReference type="HAMAP-Rule" id="MF_00108"/>
    </source>
</evidence>
<dbReference type="GO" id="GO:0050518">
    <property type="term" value="F:2-C-methyl-D-erythritol 4-phosphate cytidylyltransferase activity"/>
    <property type="evidence" value="ECO:0007669"/>
    <property type="project" value="UniProtKB-UniRule"/>
</dbReference>
<dbReference type="PANTHER" id="PTHR32125">
    <property type="entry name" value="2-C-METHYL-D-ERYTHRITOL 4-PHOSPHATE CYTIDYLYLTRANSFERASE, CHLOROPLASTIC"/>
    <property type="match status" value="1"/>
</dbReference>
<dbReference type="STRING" id="1156417.Y919_08045"/>
<evidence type="ECO:0000256" key="4">
    <source>
        <dbReference type="ARBA" id="ARBA00022679"/>
    </source>
</evidence>
<evidence type="ECO:0000256" key="1">
    <source>
        <dbReference type="ARBA" id="ARBA00001282"/>
    </source>
</evidence>
<evidence type="ECO:0000256" key="2">
    <source>
        <dbReference type="ARBA" id="ARBA00004787"/>
    </source>
</evidence>
<comment type="similarity">
    <text evidence="3 7">Belongs to the IspD/TarI cytidylyltransferase family. IspD subfamily.</text>
</comment>
<dbReference type="InterPro" id="IPR018294">
    <property type="entry name" value="ISPD_synthase_CS"/>
</dbReference>
<dbReference type="InterPro" id="IPR050088">
    <property type="entry name" value="IspD/TarI_cytidylyltransf_bact"/>
</dbReference>
<dbReference type="AlphaFoldDB" id="A0A096CUA2"/>
<evidence type="ECO:0000313" key="8">
    <source>
        <dbReference type="EMBL" id="KGG80109.1"/>
    </source>
</evidence>
<dbReference type="EMBL" id="AZTB01000039">
    <property type="protein sequence ID" value="KGG80109.1"/>
    <property type="molecule type" value="Genomic_DNA"/>
</dbReference>
<proteinExistence type="inferred from homology"/>
<dbReference type="NCBIfam" id="TIGR00453">
    <property type="entry name" value="ispD"/>
    <property type="match status" value="1"/>
</dbReference>
<gene>
    <name evidence="7" type="primary">ispD</name>
    <name evidence="8" type="ORF">Y919_08045</name>
</gene>
<dbReference type="PROSITE" id="PS01295">
    <property type="entry name" value="ISPD"/>
    <property type="match status" value="1"/>
</dbReference>
<feature type="site" description="Transition state stabilizer" evidence="7">
    <location>
        <position position="20"/>
    </location>
</feature>
<dbReference type="Gene3D" id="3.90.550.10">
    <property type="entry name" value="Spore Coat Polysaccharide Biosynthesis Protein SpsA, Chain A"/>
    <property type="match status" value="1"/>
</dbReference>
<dbReference type="RefSeq" id="WP_035163836.1">
    <property type="nucleotide sequence ID" value="NZ_AZTB01000039.1"/>
</dbReference>
<dbReference type="EC" id="2.7.7.60" evidence="7"/>
<keyword evidence="5 7" id="KW-0548">Nucleotidyltransferase</keyword>
<evidence type="ECO:0000256" key="3">
    <source>
        <dbReference type="ARBA" id="ARBA00009789"/>
    </source>
</evidence>
<dbReference type="HAMAP" id="MF_00108">
    <property type="entry name" value="IspD"/>
    <property type="match status" value="1"/>
</dbReference>
<dbReference type="PANTHER" id="PTHR32125:SF4">
    <property type="entry name" value="2-C-METHYL-D-ERYTHRITOL 4-PHOSPHATE CYTIDYLYLTRANSFERASE, CHLOROPLASTIC"/>
    <property type="match status" value="1"/>
</dbReference>
<dbReference type="InterPro" id="IPR001228">
    <property type="entry name" value="IspD"/>
</dbReference>
<dbReference type="SUPFAM" id="SSF53448">
    <property type="entry name" value="Nucleotide-diphospho-sugar transferases"/>
    <property type="match status" value="1"/>
</dbReference>
<dbReference type="InterPro" id="IPR034683">
    <property type="entry name" value="IspD/TarI"/>
</dbReference>
<organism evidence="8 9">
    <name type="scientific">Caloranaerobacter azorensis H53214</name>
    <dbReference type="NCBI Taxonomy" id="1156417"/>
    <lineage>
        <taxon>Bacteria</taxon>
        <taxon>Bacillati</taxon>
        <taxon>Bacillota</taxon>
        <taxon>Tissierellia</taxon>
        <taxon>Tissierellales</taxon>
        <taxon>Thermohalobacteraceae</taxon>
        <taxon>Caloranaerobacter</taxon>
    </lineage>
</organism>
<feature type="site" description="Transition state stabilizer" evidence="7">
    <location>
        <position position="27"/>
    </location>
</feature>
<keyword evidence="6 7" id="KW-0414">Isoprene biosynthesis</keyword>